<feature type="region of interest" description="Disordered" evidence="1">
    <location>
        <begin position="21"/>
        <end position="42"/>
    </location>
</feature>
<reference evidence="3 4" key="1">
    <citation type="submission" date="2014-04" db="EMBL/GenBank/DDBJ databases">
        <title>Evolutionary Origins and Diversification of the Mycorrhizal Mutualists.</title>
        <authorList>
            <consortium name="DOE Joint Genome Institute"/>
            <consortium name="Mycorrhizal Genomics Consortium"/>
            <person name="Kohler A."/>
            <person name="Kuo A."/>
            <person name="Nagy L.G."/>
            <person name="Floudas D."/>
            <person name="Copeland A."/>
            <person name="Barry K.W."/>
            <person name="Cichocki N."/>
            <person name="Veneault-Fourrey C."/>
            <person name="LaButti K."/>
            <person name="Lindquist E.A."/>
            <person name="Lipzen A."/>
            <person name="Lundell T."/>
            <person name="Morin E."/>
            <person name="Murat C."/>
            <person name="Riley R."/>
            <person name="Ohm R."/>
            <person name="Sun H."/>
            <person name="Tunlid A."/>
            <person name="Henrissat B."/>
            <person name="Grigoriev I.V."/>
            <person name="Hibbett D.S."/>
            <person name="Martin F."/>
        </authorList>
    </citation>
    <scope>NUCLEOTIDE SEQUENCE [LARGE SCALE GENOMIC DNA]</scope>
    <source>
        <strain evidence="3 4">MD-312</strain>
    </source>
</reference>
<dbReference type="HOGENOM" id="CLU_799404_0_0_1"/>
<keyword evidence="2" id="KW-1133">Transmembrane helix</keyword>
<organism evidence="3 4">
    <name type="scientific">Hydnomerulius pinastri MD-312</name>
    <dbReference type="NCBI Taxonomy" id="994086"/>
    <lineage>
        <taxon>Eukaryota</taxon>
        <taxon>Fungi</taxon>
        <taxon>Dikarya</taxon>
        <taxon>Basidiomycota</taxon>
        <taxon>Agaricomycotina</taxon>
        <taxon>Agaricomycetes</taxon>
        <taxon>Agaricomycetidae</taxon>
        <taxon>Boletales</taxon>
        <taxon>Boletales incertae sedis</taxon>
        <taxon>Leucogyrophana</taxon>
    </lineage>
</organism>
<feature type="transmembrane region" description="Helical" evidence="2">
    <location>
        <begin position="129"/>
        <end position="148"/>
    </location>
</feature>
<evidence type="ECO:0000313" key="3">
    <source>
        <dbReference type="EMBL" id="KIJ64253.1"/>
    </source>
</evidence>
<protein>
    <submittedName>
        <fullName evidence="3">Uncharacterized protein</fullName>
    </submittedName>
</protein>
<keyword evidence="2" id="KW-0812">Transmembrane</keyword>
<accession>A0A0C9W992</accession>
<evidence type="ECO:0000256" key="1">
    <source>
        <dbReference type="SAM" id="MobiDB-lite"/>
    </source>
</evidence>
<evidence type="ECO:0000313" key="4">
    <source>
        <dbReference type="Proteomes" id="UP000053820"/>
    </source>
</evidence>
<evidence type="ECO:0000256" key="2">
    <source>
        <dbReference type="SAM" id="Phobius"/>
    </source>
</evidence>
<gene>
    <name evidence="3" type="ORF">HYDPIDRAFT_112225</name>
</gene>
<dbReference type="EMBL" id="KN839847">
    <property type="protein sequence ID" value="KIJ64253.1"/>
    <property type="molecule type" value="Genomic_DNA"/>
</dbReference>
<feature type="compositionally biased region" description="Low complexity" evidence="1">
    <location>
        <begin position="74"/>
        <end position="88"/>
    </location>
</feature>
<keyword evidence="2" id="KW-0472">Membrane</keyword>
<proteinExistence type="predicted"/>
<keyword evidence="4" id="KW-1185">Reference proteome</keyword>
<dbReference type="Proteomes" id="UP000053820">
    <property type="component" value="Unassembled WGS sequence"/>
</dbReference>
<dbReference type="AlphaFoldDB" id="A0A0C9W992"/>
<feature type="region of interest" description="Disordered" evidence="1">
    <location>
        <begin position="74"/>
        <end position="123"/>
    </location>
</feature>
<feature type="compositionally biased region" description="Low complexity" evidence="1">
    <location>
        <begin position="25"/>
        <end position="42"/>
    </location>
</feature>
<sequence length="347" mass="37180">MAVITIRDTRQNLSLHPSIRRSSPRVRSVLAPPTPPLRSSLSPRYGVASGVLPPLPSLIASATPLSLILPITTSGTATPTTSSTNSAAGLGSSAEVESSTPTTAVADVPISTPSPVDYSSSSSSHRTTIVVGSLMGTISLVAFTLLILKYRWKRKPKTTHVNFNLKKHHLSIFPAHLSVEGARANFADSSEKITIVPFPFGDPVLIISGVAAGTGVSEMQEQEWRTSHHVRNSRAVTSYGSSEPSHARLEPDLEHISSAMSVYDPNGSPRMAPGWCAKAEQPCAQRPDVDLEQALTHRTTGTGTTAGLSKDSFVVSDRDTDWISHSAQIIAVPRELPPAYHSMWRRD</sequence>
<name>A0A0C9W992_9AGAM</name>